<comment type="caution">
    <text evidence="3">The sequence shown here is derived from an EMBL/GenBank/DDBJ whole genome shotgun (WGS) entry which is preliminary data.</text>
</comment>
<protein>
    <submittedName>
        <fullName evidence="3">Metallophosphoesterase family protein</fullName>
    </submittedName>
</protein>
<evidence type="ECO:0000313" key="3">
    <source>
        <dbReference type="EMBL" id="MDI3235043.1"/>
    </source>
</evidence>
<dbReference type="SUPFAM" id="SSF56300">
    <property type="entry name" value="Metallo-dependent phosphatases"/>
    <property type="match status" value="1"/>
</dbReference>
<dbReference type="Gene3D" id="3.60.21.10">
    <property type="match status" value="1"/>
</dbReference>
<sequence length="197" mass="22523">MQYALITDLHSSLPDTRAVLTAIQQTAPQAIVFSLGDVHECHIGKKRAKRYTFEETEQIVTLDPDFLKLLFFETLLGNQEERLLSLIPVGASSTLDQLRSSDRLKQTESALFLHGDQLKWSYDLTPDTSPYKERLLFFGHSHVRGLFKDGKRLKIQLGVPISTKRGYYAINVGPVLVEREWLLYDTTAETITFHQTR</sequence>
<accession>A0ABT6R265</accession>
<dbReference type="RefSeq" id="WP_026830392.1">
    <property type="nucleotide sequence ID" value="NZ_JANJYY010000006.1"/>
</dbReference>
<evidence type="ECO:0000259" key="2">
    <source>
        <dbReference type="Pfam" id="PF12850"/>
    </source>
</evidence>
<comment type="similarity">
    <text evidence="1">Belongs to the metallophosphoesterase superfamily. YfcE family.</text>
</comment>
<gene>
    <name evidence="3" type="ORF">QK289_08505</name>
</gene>
<dbReference type="InterPro" id="IPR024654">
    <property type="entry name" value="Calcineurin-like_PHP_lpxH"/>
</dbReference>
<name>A0ABT6R265_9BACL</name>
<feature type="domain" description="Calcineurin-like phosphoesterase" evidence="2">
    <location>
        <begin position="1"/>
        <end position="159"/>
    </location>
</feature>
<evidence type="ECO:0000256" key="1">
    <source>
        <dbReference type="ARBA" id="ARBA00008950"/>
    </source>
</evidence>
<proteinExistence type="inferred from homology"/>
<reference evidence="3 4" key="1">
    <citation type="submission" date="2023-04" db="EMBL/GenBank/DDBJ databases">
        <title>Antarctic isolates genomes.</title>
        <authorList>
            <person name="Dimov S.G."/>
        </authorList>
    </citation>
    <scope>NUCLEOTIDE SEQUENCE [LARGE SCALE GENOMIC DNA]</scope>
    <source>
        <strain evidence="3 4">AL19</strain>
    </source>
</reference>
<dbReference type="Pfam" id="PF12850">
    <property type="entry name" value="Metallophos_2"/>
    <property type="match status" value="1"/>
</dbReference>
<dbReference type="Proteomes" id="UP001243286">
    <property type="component" value="Unassembled WGS sequence"/>
</dbReference>
<keyword evidence="4" id="KW-1185">Reference proteome</keyword>
<organism evidence="3 4">
    <name type="scientific">Exiguobacterium antarcticum</name>
    <dbReference type="NCBI Taxonomy" id="132920"/>
    <lineage>
        <taxon>Bacteria</taxon>
        <taxon>Bacillati</taxon>
        <taxon>Bacillota</taxon>
        <taxon>Bacilli</taxon>
        <taxon>Bacillales</taxon>
        <taxon>Bacillales Family XII. Incertae Sedis</taxon>
        <taxon>Exiguobacterium</taxon>
    </lineage>
</organism>
<evidence type="ECO:0000313" key="4">
    <source>
        <dbReference type="Proteomes" id="UP001243286"/>
    </source>
</evidence>
<dbReference type="InterPro" id="IPR029052">
    <property type="entry name" value="Metallo-depent_PP-like"/>
</dbReference>
<dbReference type="EMBL" id="JASBQV010000011">
    <property type="protein sequence ID" value="MDI3235043.1"/>
    <property type="molecule type" value="Genomic_DNA"/>
</dbReference>